<dbReference type="Proteomes" id="UP000228758">
    <property type="component" value="Unassembled WGS sequence"/>
</dbReference>
<dbReference type="OrthoDB" id="2515046at2"/>
<keyword evidence="3" id="KW-1185">Reference proteome</keyword>
<dbReference type="SUPFAM" id="SSF53850">
    <property type="entry name" value="Periplasmic binding protein-like II"/>
    <property type="match status" value="1"/>
</dbReference>
<dbReference type="CDD" id="cd13585">
    <property type="entry name" value="PBP2_TMBP_like"/>
    <property type="match status" value="1"/>
</dbReference>
<evidence type="ECO:0000313" key="3">
    <source>
        <dbReference type="Proteomes" id="UP000228758"/>
    </source>
</evidence>
<dbReference type="EMBL" id="PGFF01000001">
    <property type="protein sequence ID" value="PJJ71453.1"/>
    <property type="molecule type" value="Genomic_DNA"/>
</dbReference>
<feature type="signal peptide" evidence="1">
    <location>
        <begin position="1"/>
        <end position="24"/>
    </location>
</feature>
<organism evidence="2 3">
    <name type="scientific">Diaminobutyricimonas aerilata</name>
    <dbReference type="NCBI Taxonomy" id="1162967"/>
    <lineage>
        <taxon>Bacteria</taxon>
        <taxon>Bacillati</taxon>
        <taxon>Actinomycetota</taxon>
        <taxon>Actinomycetes</taxon>
        <taxon>Micrococcales</taxon>
        <taxon>Microbacteriaceae</taxon>
        <taxon>Diaminobutyricimonas</taxon>
    </lineage>
</organism>
<dbReference type="InterPro" id="IPR006059">
    <property type="entry name" value="SBP"/>
</dbReference>
<dbReference type="Pfam" id="PF01547">
    <property type="entry name" value="SBP_bac_1"/>
    <property type="match status" value="1"/>
</dbReference>
<dbReference type="InterPro" id="IPR050490">
    <property type="entry name" value="Bact_solute-bd_prot1"/>
</dbReference>
<keyword evidence="1" id="KW-0732">Signal</keyword>
<dbReference type="PANTHER" id="PTHR43649">
    <property type="entry name" value="ARABINOSE-BINDING PROTEIN-RELATED"/>
    <property type="match status" value="1"/>
</dbReference>
<comment type="caution">
    <text evidence="2">The sequence shown here is derived from an EMBL/GenBank/DDBJ whole genome shotgun (WGS) entry which is preliminary data.</text>
</comment>
<evidence type="ECO:0000313" key="2">
    <source>
        <dbReference type="EMBL" id="PJJ71453.1"/>
    </source>
</evidence>
<keyword evidence="2" id="KW-0762">Sugar transport</keyword>
<dbReference type="PROSITE" id="PS51257">
    <property type="entry name" value="PROKAR_LIPOPROTEIN"/>
    <property type="match status" value="1"/>
</dbReference>
<proteinExistence type="predicted"/>
<protein>
    <submittedName>
        <fullName evidence="2">Multiple sugar transport system substrate-binding protein</fullName>
    </submittedName>
</protein>
<sequence>MHSTIRRRAIAGAALTAAAALTLAGCSSDGGSSSGGGAEEGGKLTVWAWEPTLDEVVTGFEKEYPDVDVELVNVGTGDTHYTALQNAIAAGSGVPDVAQLEYFSLPQFTLSESIVDLTEFGAGDLEDLYSPGPWNAVENDGGVYGLPMDSGPMAMFYNKALFDRLGVAVPTTWAEYVEAARQIHAADPNAYIASDTGDAGSATSMIWQAGGKPYTVDGTDVSIDFSDEGSTKYAEMWQTLISEGLLSPISGWTDEWFQGLGNGTLATLVVGAWMPANLESGVPDASGDWRVAPMPQWEAGDTATAESGGSSLAVPALSKNQQLAYDFIEYANAGDGVQTRIDGGAFPATVAELESEEFLNTEFEYFGGQKANEIFAESAANVVDGWSYLPFQAYANSIFNDTAGQAYNGDMTLHEGLLEWQEASLAYAKEQGFTVK</sequence>
<dbReference type="RefSeq" id="WP_100363754.1">
    <property type="nucleotide sequence ID" value="NZ_PGFF01000001.1"/>
</dbReference>
<dbReference type="Gene3D" id="3.40.190.10">
    <property type="entry name" value="Periplasmic binding protein-like II"/>
    <property type="match status" value="3"/>
</dbReference>
<dbReference type="PANTHER" id="PTHR43649:SF14">
    <property type="entry name" value="BLR3389 PROTEIN"/>
    <property type="match status" value="1"/>
</dbReference>
<gene>
    <name evidence="2" type="ORF">CLV46_1001</name>
</gene>
<keyword evidence="2" id="KW-0813">Transport</keyword>
<name>A0A2M9CHR0_9MICO</name>
<evidence type="ECO:0000256" key="1">
    <source>
        <dbReference type="SAM" id="SignalP"/>
    </source>
</evidence>
<dbReference type="AlphaFoldDB" id="A0A2M9CHR0"/>
<reference evidence="2 3" key="1">
    <citation type="submission" date="2017-11" db="EMBL/GenBank/DDBJ databases">
        <title>Genomic Encyclopedia of Archaeal and Bacterial Type Strains, Phase II (KMG-II): From Individual Species to Whole Genera.</title>
        <authorList>
            <person name="Goeker M."/>
        </authorList>
    </citation>
    <scope>NUCLEOTIDE SEQUENCE [LARGE SCALE GENOMIC DNA]</scope>
    <source>
        <strain evidence="2 3">DSM 27393</strain>
    </source>
</reference>
<accession>A0A2M9CHR0</accession>
<feature type="chain" id="PRO_5038995488" evidence="1">
    <location>
        <begin position="25"/>
        <end position="436"/>
    </location>
</feature>